<dbReference type="OrthoDB" id="2200300at2"/>
<name>A0A1L8TQ66_9ENTE</name>
<reference evidence="2 3" key="1">
    <citation type="submission" date="2014-12" db="EMBL/GenBank/DDBJ databases">
        <title>Draft genome sequences of 29 type strains of Enterococci.</title>
        <authorList>
            <person name="Zhong Z."/>
            <person name="Sun Z."/>
            <person name="Liu W."/>
            <person name="Zhang W."/>
            <person name="Zhang H."/>
        </authorList>
    </citation>
    <scope>NUCLEOTIDE SEQUENCE [LARGE SCALE GENOMIC DNA]</scope>
    <source>
        <strain evidence="2 3">DSM 17122</strain>
    </source>
</reference>
<protein>
    <submittedName>
        <fullName evidence="2">Uncharacterized protein</fullName>
    </submittedName>
</protein>
<keyword evidence="1" id="KW-0472">Membrane</keyword>
<comment type="caution">
    <text evidence="2">The sequence shown here is derived from an EMBL/GenBank/DDBJ whole genome shotgun (WGS) entry which is preliminary data.</text>
</comment>
<dbReference type="STRING" id="249189.RV04_GL000884"/>
<dbReference type="EMBL" id="JXKQ01000002">
    <property type="protein sequence ID" value="OJG46456.1"/>
    <property type="molecule type" value="Genomic_DNA"/>
</dbReference>
<dbReference type="Proteomes" id="UP000182077">
    <property type="component" value="Unassembled WGS sequence"/>
</dbReference>
<evidence type="ECO:0000313" key="2">
    <source>
        <dbReference type="EMBL" id="OJG46456.1"/>
    </source>
</evidence>
<evidence type="ECO:0000313" key="3">
    <source>
        <dbReference type="Proteomes" id="UP000182077"/>
    </source>
</evidence>
<sequence length="189" mass="22332">MQKHLLILKENMTEFWHKTLEALLEYKQRTIVISISLVFITLLFSASVVFAQKTIRQDQLNGLVFNSVKSDYLLPLNYNELDKKIQSTKAVSIMFSQPRGTSYKKVLSLLEDPNQKSMLNRKFYFYPIVYDEKLIAQKYKIDPDKVTFIFFQKGKEKNRFVVESLNDVNHEFVPELNRLPMWQLNQPSN</sequence>
<keyword evidence="3" id="KW-1185">Reference proteome</keyword>
<proteinExistence type="predicted"/>
<feature type="transmembrane region" description="Helical" evidence="1">
    <location>
        <begin position="31"/>
        <end position="51"/>
    </location>
</feature>
<accession>A0A1L8TQ66</accession>
<evidence type="ECO:0000256" key="1">
    <source>
        <dbReference type="SAM" id="Phobius"/>
    </source>
</evidence>
<keyword evidence="1" id="KW-0812">Transmembrane</keyword>
<organism evidence="2 3">
    <name type="scientific">Enterococcus hermanniensis</name>
    <dbReference type="NCBI Taxonomy" id="249189"/>
    <lineage>
        <taxon>Bacteria</taxon>
        <taxon>Bacillati</taxon>
        <taxon>Bacillota</taxon>
        <taxon>Bacilli</taxon>
        <taxon>Lactobacillales</taxon>
        <taxon>Enterococcaceae</taxon>
        <taxon>Enterococcus</taxon>
    </lineage>
</organism>
<gene>
    <name evidence="2" type="ORF">RV04_GL000884</name>
</gene>
<dbReference type="AlphaFoldDB" id="A0A1L8TQ66"/>
<dbReference type="RefSeq" id="WP_071856916.1">
    <property type="nucleotide sequence ID" value="NZ_JBHSHK010000005.1"/>
</dbReference>
<keyword evidence="1" id="KW-1133">Transmembrane helix</keyword>